<feature type="compositionally biased region" description="Pro residues" evidence="1">
    <location>
        <begin position="100"/>
        <end position="111"/>
    </location>
</feature>
<evidence type="ECO:0000313" key="3">
    <source>
        <dbReference type="EMBL" id="MFC6865791.1"/>
    </source>
</evidence>
<dbReference type="Proteomes" id="UP001596337">
    <property type="component" value="Unassembled WGS sequence"/>
</dbReference>
<dbReference type="EMBL" id="JBHSXX010000001">
    <property type="protein sequence ID" value="MFC6865791.1"/>
    <property type="molecule type" value="Genomic_DNA"/>
</dbReference>
<dbReference type="Pfam" id="PF14110">
    <property type="entry name" value="DUF4282"/>
    <property type="match status" value="1"/>
</dbReference>
<feature type="transmembrane region" description="Helical" evidence="2">
    <location>
        <begin position="44"/>
        <end position="64"/>
    </location>
</feature>
<feature type="compositionally biased region" description="Pro residues" evidence="1">
    <location>
        <begin position="122"/>
        <end position="149"/>
    </location>
</feature>
<evidence type="ECO:0000256" key="1">
    <source>
        <dbReference type="SAM" id="MobiDB-lite"/>
    </source>
</evidence>
<name>A0ABW2BS07_9PSEU</name>
<keyword evidence="2" id="KW-0472">Membrane</keyword>
<dbReference type="InterPro" id="IPR025557">
    <property type="entry name" value="DUF4282"/>
</dbReference>
<proteinExistence type="predicted"/>
<organism evidence="3 4">
    <name type="scientific">Haloechinothrix salitolerans</name>
    <dbReference type="NCBI Taxonomy" id="926830"/>
    <lineage>
        <taxon>Bacteria</taxon>
        <taxon>Bacillati</taxon>
        <taxon>Actinomycetota</taxon>
        <taxon>Actinomycetes</taxon>
        <taxon>Pseudonocardiales</taxon>
        <taxon>Pseudonocardiaceae</taxon>
        <taxon>Haloechinothrix</taxon>
    </lineage>
</organism>
<dbReference type="RefSeq" id="WP_345403584.1">
    <property type="nucleotide sequence ID" value="NZ_BAABLA010000115.1"/>
</dbReference>
<feature type="compositionally biased region" description="Low complexity" evidence="1">
    <location>
        <begin position="112"/>
        <end position="121"/>
    </location>
</feature>
<feature type="region of interest" description="Disordered" evidence="1">
    <location>
        <begin position="90"/>
        <end position="149"/>
    </location>
</feature>
<gene>
    <name evidence="3" type="ORF">ACFQGD_01385</name>
</gene>
<keyword evidence="2" id="KW-1133">Transmembrane helix</keyword>
<accession>A0ABW2BS07</accession>
<comment type="caution">
    <text evidence="3">The sequence shown here is derived from an EMBL/GenBank/DDBJ whole genome shotgun (WGS) entry which is preliminary data.</text>
</comment>
<protein>
    <submittedName>
        <fullName evidence="3">DUF4282 domain-containing protein</fullName>
    </submittedName>
</protein>
<reference evidence="4" key="1">
    <citation type="journal article" date="2019" name="Int. J. Syst. Evol. Microbiol.">
        <title>The Global Catalogue of Microorganisms (GCM) 10K type strain sequencing project: providing services to taxonomists for standard genome sequencing and annotation.</title>
        <authorList>
            <consortium name="The Broad Institute Genomics Platform"/>
            <consortium name="The Broad Institute Genome Sequencing Center for Infectious Disease"/>
            <person name="Wu L."/>
            <person name="Ma J."/>
        </authorList>
    </citation>
    <scope>NUCLEOTIDE SEQUENCE [LARGE SCALE GENOMIC DNA]</scope>
    <source>
        <strain evidence="4">KCTC 32255</strain>
    </source>
</reference>
<evidence type="ECO:0000256" key="2">
    <source>
        <dbReference type="SAM" id="Phobius"/>
    </source>
</evidence>
<feature type="transmembrane region" description="Helical" evidence="2">
    <location>
        <begin position="19"/>
        <end position="38"/>
    </location>
</feature>
<evidence type="ECO:0000313" key="4">
    <source>
        <dbReference type="Proteomes" id="UP001596337"/>
    </source>
</evidence>
<keyword evidence="2" id="KW-0812">Transmembrane</keyword>
<sequence>MGIFDVSFSKFITPAVVKFVYIILMVLLGLGYLFAVIGGFSADVVTGLIALILGPVVVFLYLLLIRVSLEALVAVVRTAENTTELLRIQGGGGAAMAGPPQQPYGGPPPGQSPYGGQQPGPHTGPQPQQPPYGQQPPPQTPPPGFYPNQ</sequence>
<keyword evidence="4" id="KW-1185">Reference proteome</keyword>